<gene>
    <name evidence="1" type="ORF">NTE_01516</name>
</gene>
<dbReference type="eggNOG" id="arCOG08684">
    <property type="taxonomic scope" value="Archaea"/>
</dbReference>
<organism evidence="1 2">
    <name type="scientific">Candidatus Nitrososphaera evergladensis SR1</name>
    <dbReference type="NCBI Taxonomy" id="1459636"/>
    <lineage>
        <taxon>Archaea</taxon>
        <taxon>Nitrososphaerota</taxon>
        <taxon>Nitrososphaeria</taxon>
        <taxon>Nitrososphaerales</taxon>
        <taxon>Nitrososphaeraceae</taxon>
        <taxon>Nitrososphaera</taxon>
    </lineage>
</organism>
<dbReference type="AlphaFoldDB" id="A0A075MWC1"/>
<protein>
    <recommendedName>
        <fullName evidence="3">Roadblock/LAMTOR2 domain-containing protein</fullName>
    </recommendedName>
</protein>
<dbReference type="KEGG" id="nev:NTE_01516"/>
<evidence type="ECO:0000313" key="1">
    <source>
        <dbReference type="EMBL" id="AIF83579.1"/>
    </source>
</evidence>
<evidence type="ECO:0008006" key="3">
    <source>
        <dbReference type="Google" id="ProtNLM"/>
    </source>
</evidence>
<sequence>MATRTKTSSKCTRTLTKPVGSPVHVQYDELCNRILELESSIRFVALADHLGLLIATVYRKGLVPLATKDETAKYAGQLVLLTGAVSGGKFMSKVGKMQYVVGKFENLVRATIPIVSDDYDKYYLLMSLDVDSDYVHVIDRVLAFLRENHSAF</sequence>
<keyword evidence="2" id="KW-1185">Reference proteome</keyword>
<dbReference type="HOGENOM" id="CLU_128582_1_0_2"/>
<dbReference type="Proteomes" id="UP000028194">
    <property type="component" value="Chromosome"/>
</dbReference>
<dbReference type="STRING" id="1459636.NTE_01516"/>
<proteinExistence type="predicted"/>
<reference evidence="1 2" key="1">
    <citation type="journal article" date="2014" name="PLoS ONE">
        <title>Genome Sequence of Candidatus Nitrososphaera evergladensis from Group I.1b Enriched from Everglades Soil Reveals Novel Genomic Features of the Ammonia-Oxidizing Archaea.</title>
        <authorList>
            <person name="Zhalnina K.V."/>
            <person name="Dias R."/>
            <person name="Leonard M.T."/>
            <person name="Dorr de Quadros P."/>
            <person name="Camargo F.A."/>
            <person name="Drew J.C."/>
            <person name="Farmerie W.G."/>
            <person name="Daroub S.H."/>
            <person name="Triplett E.W."/>
        </authorList>
    </citation>
    <scope>NUCLEOTIDE SEQUENCE [LARGE SCALE GENOMIC DNA]</scope>
    <source>
        <strain evidence="1 2">SR1</strain>
    </source>
</reference>
<evidence type="ECO:0000313" key="2">
    <source>
        <dbReference type="Proteomes" id="UP000028194"/>
    </source>
</evidence>
<accession>A0A075MWC1</accession>
<name>A0A075MWC1_9ARCH</name>
<dbReference type="EMBL" id="CP007174">
    <property type="protein sequence ID" value="AIF83579.1"/>
    <property type="molecule type" value="Genomic_DNA"/>
</dbReference>